<name>A0A5E4LQ73_9ARCH</name>
<reference evidence="1 2" key="1">
    <citation type="submission" date="2019-08" db="EMBL/GenBank/DDBJ databases">
        <authorList>
            <person name="Vazquez-Campos X."/>
        </authorList>
    </citation>
    <scope>NUCLEOTIDE SEQUENCE [LARGE SCALE GENOMIC DNA]</scope>
    <source>
        <strain evidence="1">LFW-283_2</strain>
    </source>
</reference>
<evidence type="ECO:0000313" key="1">
    <source>
        <dbReference type="EMBL" id="VVC03539.1"/>
    </source>
</evidence>
<gene>
    <name evidence="1" type="ORF">LFW2832_00427</name>
</gene>
<comment type="caution">
    <text evidence="1">The sequence shown here is derived from an EMBL/GenBank/DDBJ whole genome shotgun (WGS) entry which is preliminary data.</text>
</comment>
<dbReference type="EMBL" id="CABMJJ010000007">
    <property type="protein sequence ID" value="VVC03539.1"/>
    <property type="molecule type" value="Genomic_DNA"/>
</dbReference>
<evidence type="ECO:0000313" key="2">
    <source>
        <dbReference type="Proteomes" id="UP000789941"/>
    </source>
</evidence>
<sequence>MGIDLSLGCHQSLRQELKQELRLSLHLRLAPPDGISFREPPPLKSIERLDGAPVIPISRSELASYISAVRKAREIFGEVEPSVVIISMRGALPFFRSIAQDRVERAIWANPSEVKSFDYPSHGFTGVKVYTSYFLDNLGEVVSKGLKRAVKQSINAEAGHRIVYVDTSVTGTKLGWFMPQFTEGVMDLASQMGESIQLVNILLHHGQPGRYDTKTGLADELVTVTTHNIGVESLITEDNATLLGASYAGKFRLHPDAVGEIQSMGRVVNAGLLIDAGLAVLHIKPELGETTADLFVRLVGNATRIA</sequence>
<organism evidence="1 2">
    <name type="scientific">Candidatus Bilamarchaeum dharawalense</name>
    <dbReference type="NCBI Taxonomy" id="2885759"/>
    <lineage>
        <taxon>Archaea</taxon>
        <taxon>Candidatus Micrarchaeota</taxon>
        <taxon>Candidatus Micrarchaeia</taxon>
        <taxon>Candidatus Anstonellales</taxon>
        <taxon>Candidatus Bilamarchaeaceae</taxon>
        <taxon>Candidatus Bilamarchaeum</taxon>
    </lineage>
</organism>
<dbReference type="AlphaFoldDB" id="A0A5E4LQ73"/>
<proteinExistence type="predicted"/>
<accession>A0A5E4LQ73</accession>
<dbReference type="Proteomes" id="UP000789941">
    <property type="component" value="Unassembled WGS sequence"/>
</dbReference>
<protein>
    <submittedName>
        <fullName evidence="1">Uncharacterized protein</fullName>
    </submittedName>
</protein>